<evidence type="ECO:0000313" key="2">
    <source>
        <dbReference type="EMBL" id="KEZ87365.1"/>
    </source>
</evidence>
<keyword evidence="4" id="KW-1185">Reference proteome</keyword>
<organism evidence="2 4">
    <name type="scientific">Clostridium sulfidigenes</name>
    <dbReference type="NCBI Taxonomy" id="318464"/>
    <lineage>
        <taxon>Bacteria</taxon>
        <taxon>Bacillati</taxon>
        <taxon>Bacillota</taxon>
        <taxon>Clostridia</taxon>
        <taxon>Eubacteriales</taxon>
        <taxon>Clostridiaceae</taxon>
        <taxon>Clostridium</taxon>
    </lineage>
</organism>
<dbReference type="Proteomes" id="UP000028542">
    <property type="component" value="Unassembled WGS sequence"/>
</dbReference>
<dbReference type="Proteomes" id="UP000768462">
    <property type="component" value="Unassembled WGS sequence"/>
</dbReference>
<comment type="caution">
    <text evidence="2">The sequence shown here is derived from an EMBL/GenBank/DDBJ whole genome shotgun (WGS) entry which is preliminary data.</text>
</comment>
<feature type="domain" description="Cysteine-rich small" evidence="1">
    <location>
        <begin position="10"/>
        <end position="91"/>
    </location>
</feature>
<gene>
    <name evidence="3" type="ORF">E7215_04080</name>
    <name evidence="2" type="ORF">IO99_05980</name>
</gene>
<dbReference type="Pfam" id="PF04071">
    <property type="entry name" value="zf-like"/>
    <property type="match status" value="1"/>
</dbReference>
<dbReference type="InterPro" id="IPR007212">
    <property type="entry name" value="Zf-like"/>
</dbReference>
<reference evidence="2 4" key="1">
    <citation type="submission" date="2014-07" db="EMBL/GenBank/DDBJ databases">
        <title>Draft genome of Clostridium sulfidigenes 113A isolated from sediments associated with methane hydrate from Krishna Godavari basin.</title>
        <authorList>
            <person name="Honkalas V.S."/>
            <person name="Dabir A.P."/>
            <person name="Arora P."/>
            <person name="Dhakephalkar P.K."/>
        </authorList>
    </citation>
    <scope>NUCLEOTIDE SEQUENCE [LARGE SCALE GENOMIC DNA]</scope>
    <source>
        <strain evidence="2 4">113A</strain>
    </source>
</reference>
<protein>
    <recommendedName>
        <fullName evidence="1">Cysteine-rich small domain-containing protein</fullName>
    </recommendedName>
</protein>
<dbReference type="AlphaFoldDB" id="A0A084JEI1"/>
<dbReference type="RefSeq" id="WP_035131288.1">
    <property type="nucleotide sequence ID" value="NZ_JBQHQR010000002.1"/>
</dbReference>
<dbReference type="eggNOG" id="COG2158">
    <property type="taxonomic scope" value="Bacteria"/>
</dbReference>
<evidence type="ECO:0000259" key="1">
    <source>
        <dbReference type="Pfam" id="PF04071"/>
    </source>
</evidence>
<accession>A0A084JEI1</accession>
<reference evidence="3" key="2">
    <citation type="submission" date="2019-04" db="EMBL/GenBank/DDBJ databases">
        <title>Evolution of Biomass-Degrading Anaerobic Consortia Revealed by Metagenomics.</title>
        <authorList>
            <person name="Peng X."/>
        </authorList>
    </citation>
    <scope>NUCLEOTIDE SEQUENCE</scope>
    <source>
        <strain evidence="3">SIG254</strain>
    </source>
</reference>
<name>A0A084JEI1_9CLOT</name>
<evidence type="ECO:0000313" key="4">
    <source>
        <dbReference type="Proteomes" id="UP000028542"/>
    </source>
</evidence>
<dbReference type="EMBL" id="JPMD01000013">
    <property type="protein sequence ID" value="KEZ87365.1"/>
    <property type="molecule type" value="Genomic_DNA"/>
</dbReference>
<dbReference type="STRING" id="318464.IO99_05980"/>
<dbReference type="EMBL" id="SVCM01000046">
    <property type="protein sequence ID" value="MBE6059339.1"/>
    <property type="molecule type" value="Genomic_DNA"/>
</dbReference>
<sequence>MIDKYWEGKHYAFHQNKECEYFPCHKTNKPEEFNCLFCYCPLYALADKCGGNFKITEDGIKDCSGCMVPHVKDNYGLINSKYSEIMKLVKEQLDKDK</sequence>
<proteinExistence type="predicted"/>
<evidence type="ECO:0000313" key="3">
    <source>
        <dbReference type="EMBL" id="MBE6059339.1"/>
    </source>
</evidence>